<dbReference type="GO" id="GO:0016740">
    <property type="term" value="F:transferase activity"/>
    <property type="evidence" value="ECO:0007669"/>
    <property type="project" value="UniProtKB-KW"/>
</dbReference>
<name>A0A7K1FNM4_9ACTN</name>
<dbReference type="Proteomes" id="UP000460221">
    <property type="component" value="Unassembled WGS sequence"/>
</dbReference>
<evidence type="ECO:0000313" key="3">
    <source>
        <dbReference type="EMBL" id="MTD15761.1"/>
    </source>
</evidence>
<comment type="similarity">
    <text evidence="1">Belongs to the CoA-transferase III family.</text>
</comment>
<accession>A0A7K1FNM4</accession>
<dbReference type="PANTHER" id="PTHR48228:SF6">
    <property type="entry name" value="L-CARNITINE COA-TRANSFERASE"/>
    <property type="match status" value="1"/>
</dbReference>
<dbReference type="PANTHER" id="PTHR48228">
    <property type="entry name" value="SUCCINYL-COA--D-CITRAMALATE COA-TRANSFERASE"/>
    <property type="match status" value="1"/>
</dbReference>
<organism evidence="3 4">
    <name type="scientific">Nakamurella alba</name>
    <dbReference type="NCBI Taxonomy" id="2665158"/>
    <lineage>
        <taxon>Bacteria</taxon>
        <taxon>Bacillati</taxon>
        <taxon>Actinomycetota</taxon>
        <taxon>Actinomycetes</taxon>
        <taxon>Nakamurellales</taxon>
        <taxon>Nakamurellaceae</taxon>
        <taxon>Nakamurella</taxon>
    </lineage>
</organism>
<keyword evidence="4" id="KW-1185">Reference proteome</keyword>
<reference evidence="3 4" key="1">
    <citation type="submission" date="2019-11" db="EMBL/GenBank/DDBJ databases">
        <authorList>
            <person name="Jiang L.-Q."/>
        </authorList>
    </citation>
    <scope>NUCLEOTIDE SEQUENCE [LARGE SCALE GENOMIC DNA]</scope>
    <source>
        <strain evidence="3 4">YIM 132087</strain>
    </source>
</reference>
<evidence type="ECO:0000256" key="1">
    <source>
        <dbReference type="ARBA" id="ARBA00008383"/>
    </source>
</evidence>
<dbReference type="InterPro" id="IPR023606">
    <property type="entry name" value="CoA-Trfase_III_dom_1_sf"/>
</dbReference>
<dbReference type="InterPro" id="IPR050509">
    <property type="entry name" value="CoA-transferase_III"/>
</dbReference>
<dbReference type="AlphaFoldDB" id="A0A7K1FNM4"/>
<evidence type="ECO:0000256" key="2">
    <source>
        <dbReference type="ARBA" id="ARBA00022679"/>
    </source>
</evidence>
<dbReference type="Gene3D" id="3.40.50.10540">
    <property type="entry name" value="Crotonobetainyl-coa:carnitine coa-transferase, domain 1"/>
    <property type="match status" value="1"/>
</dbReference>
<dbReference type="InterPro" id="IPR044855">
    <property type="entry name" value="CoA-Trfase_III_dom3_sf"/>
</dbReference>
<comment type="caution">
    <text evidence="3">The sequence shown here is derived from an EMBL/GenBank/DDBJ whole genome shotgun (WGS) entry which is preliminary data.</text>
</comment>
<dbReference type="InterPro" id="IPR003673">
    <property type="entry name" value="CoA-Trfase_fam_III"/>
</dbReference>
<dbReference type="Gene3D" id="3.30.1540.10">
    <property type="entry name" value="formyl-coa transferase, domain 3"/>
    <property type="match status" value="1"/>
</dbReference>
<dbReference type="RefSeq" id="WP_154769781.1">
    <property type="nucleotide sequence ID" value="NZ_WLYK01000007.1"/>
</dbReference>
<evidence type="ECO:0000313" key="4">
    <source>
        <dbReference type="Proteomes" id="UP000460221"/>
    </source>
</evidence>
<protein>
    <submittedName>
        <fullName evidence="3">CoA transferase</fullName>
    </submittedName>
</protein>
<keyword evidence="2 3" id="KW-0808">Transferase</keyword>
<proteinExistence type="inferred from homology"/>
<gene>
    <name evidence="3" type="ORF">GIS00_17645</name>
</gene>
<dbReference type="Pfam" id="PF02515">
    <property type="entry name" value="CoA_transf_3"/>
    <property type="match status" value="1"/>
</dbReference>
<sequence>MSSSVTQQDPALPEPAVTVPSDGPLAGLRVLDISTILAGPLACQILGDFGADVIKIEHPQRGDGMRGHGPAKDGVQLWWKMVARNKRTVALDLGKPEGAEVFRALAATADVVVENFRPGTLERWGLGYDRLTEQNPGLILLRITGFGQTGPYSARPAFGTLVESMSGFAALTGQPDGPPTLPSFGLADSIAAMAGSSAVLTALYHRDARGGTGQVIDLSLLEPMMTAVGPGVLIADQLGTDQPRTGNRSVNNSPRDVYRTRDDSWVAISTSADTIAARVMHLVGGGALTEEPWFATGRQRAEHADELDAYVVPWIAARDRDEVIAAFAAAGAAAAPIYLPSDLLDDPQVAAREMITTVEDPELGPLRMQNVLWRMSETPGRVRHTGRPIGEDTTSVLAEVGISGEAVEDLRAAGIVR</sequence>
<dbReference type="SUPFAM" id="SSF89796">
    <property type="entry name" value="CoA-transferase family III (CaiB/BaiF)"/>
    <property type="match status" value="1"/>
</dbReference>
<dbReference type="EMBL" id="WLYK01000007">
    <property type="protein sequence ID" value="MTD15761.1"/>
    <property type="molecule type" value="Genomic_DNA"/>
</dbReference>